<reference evidence="1 2" key="1">
    <citation type="submission" date="2020-01" db="EMBL/GenBank/DDBJ databases">
        <title>Pseudarthrobacter psychrotolerans sp. nov., isolated from antarctic soil.</title>
        <authorList>
            <person name="Shin Y."/>
            <person name="Park W."/>
        </authorList>
    </citation>
    <scope>NUCLEOTIDE SEQUENCE [LARGE SCALE GENOMIC DNA]</scope>
    <source>
        <strain evidence="1 2">YJ56</strain>
    </source>
</reference>
<name>A0A6P1NNS4_9MICC</name>
<sequence>MALTWWKEPYRWRSPTPTLALTHANRDSDHGAHPHYLWTPEGQYSVPSHVLVVTIPDHRDFHYQIEAVEASVPKFGRHKSRDADVYYRVEVFSQTGSEGYDLMGVTQQQIMEDILVRYEAHHGFLTYSNEYDHPTLITQPAPPTTGTLA</sequence>
<dbReference type="Proteomes" id="UP000464186">
    <property type="component" value="Chromosome"/>
</dbReference>
<gene>
    <name evidence="1" type="ORF">GU243_15560</name>
</gene>
<dbReference type="AlphaFoldDB" id="A0A6P1NNS4"/>
<evidence type="ECO:0000313" key="2">
    <source>
        <dbReference type="Proteomes" id="UP000464186"/>
    </source>
</evidence>
<dbReference type="EMBL" id="CP047898">
    <property type="protein sequence ID" value="QHK20898.1"/>
    <property type="molecule type" value="Genomic_DNA"/>
</dbReference>
<organism evidence="1 2">
    <name type="scientific">Pseudarthrobacter psychrotolerans</name>
    <dbReference type="NCBI Taxonomy" id="2697569"/>
    <lineage>
        <taxon>Bacteria</taxon>
        <taxon>Bacillati</taxon>
        <taxon>Actinomycetota</taxon>
        <taxon>Actinomycetes</taxon>
        <taxon>Micrococcales</taxon>
        <taxon>Micrococcaceae</taxon>
        <taxon>Pseudarthrobacter</taxon>
    </lineage>
</organism>
<proteinExistence type="predicted"/>
<dbReference type="KEGG" id="psey:GU243_15560"/>
<evidence type="ECO:0000313" key="1">
    <source>
        <dbReference type="EMBL" id="QHK20898.1"/>
    </source>
</evidence>
<accession>A0A6P1NNS4</accession>
<keyword evidence="2" id="KW-1185">Reference proteome</keyword>
<protein>
    <submittedName>
        <fullName evidence="1">Uncharacterized protein</fullName>
    </submittedName>
</protein>